<feature type="domain" description="Orn/DAP/Arg decarboxylase 2 C-terminal" evidence="5">
    <location>
        <begin position="296"/>
        <end position="389"/>
    </location>
</feature>
<keyword evidence="8" id="KW-1185">Reference proteome</keyword>
<evidence type="ECO:0000256" key="4">
    <source>
        <dbReference type="RuleBase" id="RU003737"/>
    </source>
</evidence>
<feature type="modified residue" description="N6-(pyridoxal phosphate)lysine" evidence="3">
    <location>
        <position position="68"/>
    </location>
</feature>
<comment type="caution">
    <text evidence="7">The sequence shown here is derived from an EMBL/GenBank/DDBJ whole genome shotgun (WGS) entry which is preliminary data.</text>
</comment>
<dbReference type="InterPro" id="IPR022644">
    <property type="entry name" value="De-COase2_N"/>
</dbReference>
<dbReference type="PANTHER" id="PTHR43727:SF3">
    <property type="entry name" value="GROUP IV DECARBOXYLASE"/>
    <property type="match status" value="1"/>
</dbReference>
<dbReference type="AlphaFoldDB" id="A0A3N1D082"/>
<comment type="cofactor">
    <cofactor evidence="1 3">
        <name>pyridoxal 5'-phosphate</name>
        <dbReference type="ChEBI" id="CHEBI:597326"/>
    </cofactor>
</comment>
<evidence type="ECO:0000256" key="1">
    <source>
        <dbReference type="ARBA" id="ARBA00001933"/>
    </source>
</evidence>
<organism evidence="7 8">
    <name type="scientific">Actinocorallia herbida</name>
    <dbReference type="NCBI Taxonomy" id="58109"/>
    <lineage>
        <taxon>Bacteria</taxon>
        <taxon>Bacillati</taxon>
        <taxon>Actinomycetota</taxon>
        <taxon>Actinomycetes</taxon>
        <taxon>Streptosporangiales</taxon>
        <taxon>Thermomonosporaceae</taxon>
        <taxon>Actinocorallia</taxon>
    </lineage>
</organism>
<dbReference type="RefSeq" id="WP_123666282.1">
    <property type="nucleotide sequence ID" value="NZ_RJKE01000001.1"/>
</dbReference>
<dbReference type="PANTHER" id="PTHR43727">
    <property type="entry name" value="DIAMINOPIMELATE DECARBOXYLASE"/>
    <property type="match status" value="1"/>
</dbReference>
<sequence>MQATTAVPHPATDPSRRDRVLRAAVRAGLIGPDHPTAGFLDVDGLLTTVADLKAAFGDAPVLHAFAAKSTPLVPVLRLLAEAGLGCEVASPGELALAVAAGFAPDRIVLDSPVKTRAELARALALGVAINADNLAELARVDALLTAVPSASVLGLRLNPQVGAGTIAAMSTASRTSKFGVPMTDPGARQAVIDAFDAYPWLTRLHVHVGSQGCPPELITAGVGAAYDLAEEINARAGTRRVTGLDIGGGLPVDFDGDTMSPSHADYVSWLREAVPGLFDGRYELVTEFGRSVTAKNGFTAAVVEYVKDVGGRRIALTHAGAHLATRTVFMPDSWPLRVAAYTAEGLPKGTAELPHDVAGPCCFAGDVVARDRPLPELAPGDLITLLDTGGYAFTAHWSYNNVTRPAVHGFTTAGGEVRFTTIRAEQTTAEILAESGADLADDLLALEAAPWR</sequence>
<proteinExistence type="inferred from homology"/>
<dbReference type="InterPro" id="IPR029066">
    <property type="entry name" value="PLP-binding_barrel"/>
</dbReference>
<dbReference type="InterPro" id="IPR009006">
    <property type="entry name" value="Ala_racemase/Decarboxylase_C"/>
</dbReference>
<protein>
    <submittedName>
        <fullName evidence="7">Diaminopimelate decarboxylase</fullName>
    </submittedName>
</protein>
<dbReference type="Proteomes" id="UP000272400">
    <property type="component" value="Unassembled WGS sequence"/>
</dbReference>
<evidence type="ECO:0000259" key="6">
    <source>
        <dbReference type="Pfam" id="PF02784"/>
    </source>
</evidence>
<feature type="domain" description="Orn/DAP/Arg decarboxylase 2 N-terminal" evidence="6">
    <location>
        <begin position="51"/>
        <end position="294"/>
    </location>
</feature>
<accession>A0A3N1D082</accession>
<dbReference type="InterPro" id="IPR022643">
    <property type="entry name" value="De-COase2_C"/>
</dbReference>
<evidence type="ECO:0000256" key="3">
    <source>
        <dbReference type="PIRSR" id="PIRSR600183-50"/>
    </source>
</evidence>
<evidence type="ECO:0000313" key="7">
    <source>
        <dbReference type="EMBL" id="ROO86929.1"/>
    </source>
</evidence>
<evidence type="ECO:0000313" key="8">
    <source>
        <dbReference type="Proteomes" id="UP000272400"/>
    </source>
</evidence>
<reference evidence="7 8" key="1">
    <citation type="submission" date="2018-11" db="EMBL/GenBank/DDBJ databases">
        <title>Sequencing the genomes of 1000 actinobacteria strains.</title>
        <authorList>
            <person name="Klenk H.-P."/>
        </authorList>
    </citation>
    <scope>NUCLEOTIDE SEQUENCE [LARGE SCALE GENOMIC DNA]</scope>
    <source>
        <strain evidence="7 8">DSM 44254</strain>
    </source>
</reference>
<dbReference type="EMBL" id="RJKE01000001">
    <property type="protein sequence ID" value="ROO86929.1"/>
    <property type="molecule type" value="Genomic_DNA"/>
</dbReference>
<gene>
    <name evidence="7" type="ORF">EDD29_4515</name>
</gene>
<comment type="similarity">
    <text evidence="4">Belongs to the Orn/Lys/Arg decarboxylase class-II family.</text>
</comment>
<dbReference type="PRINTS" id="PR01179">
    <property type="entry name" value="ODADCRBXLASE"/>
</dbReference>
<name>A0A3N1D082_9ACTN</name>
<dbReference type="Pfam" id="PF02784">
    <property type="entry name" value="Orn_Arg_deC_N"/>
    <property type="match status" value="1"/>
</dbReference>
<dbReference type="GO" id="GO:0008836">
    <property type="term" value="F:diaminopimelate decarboxylase activity"/>
    <property type="evidence" value="ECO:0007669"/>
    <property type="project" value="TreeGrafter"/>
</dbReference>
<evidence type="ECO:0000259" key="5">
    <source>
        <dbReference type="Pfam" id="PF00278"/>
    </source>
</evidence>
<keyword evidence="2 3" id="KW-0663">Pyridoxal phosphate</keyword>
<evidence type="ECO:0000256" key="2">
    <source>
        <dbReference type="ARBA" id="ARBA00022898"/>
    </source>
</evidence>
<dbReference type="FunFam" id="3.20.20.10:FF:000008">
    <property type="entry name" value="Ornithine decarboxylase"/>
    <property type="match status" value="1"/>
</dbReference>
<feature type="active site" description="Proton donor" evidence="3">
    <location>
        <position position="362"/>
    </location>
</feature>
<dbReference type="GO" id="GO:0009089">
    <property type="term" value="P:lysine biosynthetic process via diaminopimelate"/>
    <property type="evidence" value="ECO:0007669"/>
    <property type="project" value="TreeGrafter"/>
</dbReference>
<dbReference type="InterPro" id="IPR000183">
    <property type="entry name" value="Orn/DAP/Arg_de-COase"/>
</dbReference>
<dbReference type="OrthoDB" id="9802241at2"/>
<dbReference type="Gene3D" id="2.40.37.10">
    <property type="entry name" value="Lyase, Ornithine Decarboxylase, Chain A, domain 1"/>
    <property type="match status" value="1"/>
</dbReference>
<dbReference type="Pfam" id="PF00278">
    <property type="entry name" value="Orn_DAP_Arg_deC"/>
    <property type="match status" value="1"/>
</dbReference>
<dbReference type="SUPFAM" id="SSF51419">
    <property type="entry name" value="PLP-binding barrel"/>
    <property type="match status" value="1"/>
</dbReference>
<dbReference type="Gene3D" id="3.20.20.10">
    <property type="entry name" value="Alanine racemase"/>
    <property type="match status" value="1"/>
</dbReference>
<dbReference type="SUPFAM" id="SSF50621">
    <property type="entry name" value="Alanine racemase C-terminal domain-like"/>
    <property type="match status" value="1"/>
</dbReference>